<comment type="similarity">
    <text evidence="6">Belongs to the cation diffusion facilitator (CDF) transporter (TC 2.A.4) family. SLC30A subfamily.</text>
</comment>
<feature type="compositionally biased region" description="Low complexity" evidence="7">
    <location>
        <begin position="71"/>
        <end position="85"/>
    </location>
</feature>
<evidence type="ECO:0000256" key="4">
    <source>
        <dbReference type="ARBA" id="ARBA00022989"/>
    </source>
</evidence>
<keyword evidence="10" id="KW-1185">Reference proteome</keyword>
<feature type="transmembrane region" description="Helical" evidence="6">
    <location>
        <begin position="330"/>
        <end position="353"/>
    </location>
</feature>
<dbReference type="Pfam" id="PF01545">
    <property type="entry name" value="Cation_efflux"/>
    <property type="match status" value="1"/>
</dbReference>
<keyword evidence="6" id="KW-0256">Endoplasmic reticulum</keyword>
<evidence type="ECO:0000256" key="3">
    <source>
        <dbReference type="ARBA" id="ARBA00022692"/>
    </source>
</evidence>
<organism evidence="9 10">
    <name type="scientific">Fusarium flagelliforme</name>
    <dbReference type="NCBI Taxonomy" id="2675880"/>
    <lineage>
        <taxon>Eukaryota</taxon>
        <taxon>Fungi</taxon>
        <taxon>Dikarya</taxon>
        <taxon>Ascomycota</taxon>
        <taxon>Pezizomycotina</taxon>
        <taxon>Sordariomycetes</taxon>
        <taxon>Hypocreomycetidae</taxon>
        <taxon>Hypocreales</taxon>
        <taxon>Nectriaceae</taxon>
        <taxon>Fusarium</taxon>
        <taxon>Fusarium incarnatum-equiseti species complex</taxon>
    </lineage>
</organism>
<name>A0A395N3U9_9HYPO</name>
<feature type="region of interest" description="Disordered" evidence="7">
    <location>
        <begin position="1"/>
        <end position="25"/>
    </location>
</feature>
<dbReference type="GO" id="GO:0005385">
    <property type="term" value="F:zinc ion transmembrane transporter activity"/>
    <property type="evidence" value="ECO:0007669"/>
    <property type="project" value="UniProtKB-UniRule"/>
</dbReference>
<dbReference type="GO" id="GO:0006882">
    <property type="term" value="P:intracellular zinc ion homeostasis"/>
    <property type="evidence" value="ECO:0007669"/>
    <property type="project" value="InterPro"/>
</dbReference>
<evidence type="ECO:0000313" key="9">
    <source>
        <dbReference type="EMBL" id="RFN54610.1"/>
    </source>
</evidence>
<keyword evidence="2 6" id="KW-0813">Transport</keyword>
<dbReference type="InterPro" id="IPR027469">
    <property type="entry name" value="Cation_efflux_TMD_sf"/>
</dbReference>
<dbReference type="SUPFAM" id="SSF161111">
    <property type="entry name" value="Cation efflux protein transmembrane domain-like"/>
    <property type="match status" value="1"/>
</dbReference>
<dbReference type="Gene3D" id="1.20.1510.10">
    <property type="entry name" value="Cation efflux protein transmembrane domain"/>
    <property type="match status" value="1"/>
</dbReference>
<dbReference type="InterPro" id="IPR058533">
    <property type="entry name" value="Cation_efflux_TM"/>
</dbReference>
<feature type="transmembrane region" description="Helical" evidence="6">
    <location>
        <begin position="203"/>
        <end position="223"/>
    </location>
</feature>
<evidence type="ECO:0000256" key="1">
    <source>
        <dbReference type="ARBA" id="ARBA00004141"/>
    </source>
</evidence>
<feature type="transmembrane region" description="Helical" evidence="6">
    <location>
        <begin position="174"/>
        <end position="191"/>
    </location>
</feature>
<feature type="region of interest" description="Disordered" evidence="7">
    <location>
        <begin position="71"/>
        <end position="101"/>
    </location>
</feature>
<comment type="subcellular location">
    <subcellularLocation>
        <location evidence="6">Endoplasmic reticulum membrane</location>
        <topology evidence="6">Multi-pass membrane protein</topology>
    </subcellularLocation>
    <subcellularLocation>
        <location evidence="1">Membrane</location>
        <topology evidence="1">Multi-pass membrane protein</topology>
    </subcellularLocation>
</comment>
<keyword evidence="3 6" id="KW-0812">Transmembrane</keyword>
<reference evidence="9 10" key="1">
    <citation type="journal article" date="2018" name="PLoS Pathog.">
        <title>Evolution of structural diversity of trichothecenes, a family of toxins produced by plant pathogenic and entomopathogenic fungi.</title>
        <authorList>
            <person name="Proctor R.H."/>
            <person name="McCormick S.P."/>
            <person name="Kim H.S."/>
            <person name="Cardoza R.E."/>
            <person name="Stanley A.M."/>
            <person name="Lindo L."/>
            <person name="Kelly A."/>
            <person name="Brown D.W."/>
            <person name="Lee T."/>
            <person name="Vaughan M.M."/>
            <person name="Alexander N.J."/>
            <person name="Busman M."/>
            <person name="Gutierrez S."/>
        </authorList>
    </citation>
    <scope>NUCLEOTIDE SEQUENCE [LARGE SCALE GENOMIC DNA]</scope>
    <source>
        <strain evidence="9 10">NRRL 13405</strain>
    </source>
</reference>
<dbReference type="AlphaFoldDB" id="A0A395N3U9"/>
<keyword evidence="4 6" id="KW-1133">Transmembrane helix</keyword>
<protein>
    <recommendedName>
        <fullName evidence="6">Zinc transporter</fullName>
    </recommendedName>
</protein>
<keyword evidence="5 6" id="KW-0472">Membrane</keyword>
<feature type="domain" description="Cation efflux protein transmembrane" evidence="8">
    <location>
        <begin position="195"/>
        <end position="388"/>
    </location>
</feature>
<feature type="transmembrane region" description="Helical" evidence="6">
    <location>
        <begin position="244"/>
        <end position="262"/>
    </location>
</feature>
<keyword evidence="6" id="KW-0406">Ion transport</keyword>
<dbReference type="EMBL" id="PXXK01000023">
    <property type="protein sequence ID" value="RFN54610.1"/>
    <property type="molecule type" value="Genomic_DNA"/>
</dbReference>
<evidence type="ECO:0000256" key="6">
    <source>
        <dbReference type="RuleBase" id="RU369017"/>
    </source>
</evidence>
<comment type="function">
    <text evidence="6">Functions as a zinc transporter.</text>
</comment>
<dbReference type="GO" id="GO:0005789">
    <property type="term" value="C:endoplasmic reticulum membrane"/>
    <property type="evidence" value="ECO:0007669"/>
    <property type="project" value="UniProtKB-SubCell"/>
</dbReference>
<evidence type="ECO:0000313" key="10">
    <source>
        <dbReference type="Proteomes" id="UP000265631"/>
    </source>
</evidence>
<dbReference type="GO" id="GO:0031410">
    <property type="term" value="C:cytoplasmic vesicle"/>
    <property type="evidence" value="ECO:0007669"/>
    <property type="project" value="TreeGrafter"/>
</dbReference>
<dbReference type="STRING" id="2594813.A0A395N3U9"/>
<dbReference type="InterPro" id="IPR045316">
    <property type="entry name" value="Msc2-like"/>
</dbReference>
<evidence type="ECO:0000256" key="2">
    <source>
        <dbReference type="ARBA" id="ARBA00022448"/>
    </source>
</evidence>
<accession>A0A395N3U9</accession>
<evidence type="ECO:0000259" key="8">
    <source>
        <dbReference type="Pfam" id="PF01545"/>
    </source>
</evidence>
<feature type="transmembrane region" description="Helical" evidence="6">
    <location>
        <begin position="359"/>
        <end position="381"/>
    </location>
</feature>
<evidence type="ECO:0000256" key="7">
    <source>
        <dbReference type="SAM" id="MobiDB-lite"/>
    </source>
</evidence>
<evidence type="ECO:0000256" key="5">
    <source>
        <dbReference type="ARBA" id="ARBA00023136"/>
    </source>
</evidence>
<dbReference type="OrthoDB" id="5382797at2759"/>
<comment type="caution">
    <text evidence="6">Lacks conserved residue(s) required for the propagation of feature annotation.</text>
</comment>
<comment type="caution">
    <text evidence="9">The sequence shown here is derived from an EMBL/GenBank/DDBJ whole genome shotgun (WGS) entry which is preliminary data.</text>
</comment>
<dbReference type="PANTHER" id="PTHR45755:SF5">
    <property type="entry name" value="ZINC TRANSPORTER"/>
    <property type="match status" value="1"/>
</dbReference>
<sequence>MSNYPGARSSQNLRPPSLVFQGDSDDDLDIVNRETFTDGGVDHDNESIAFNRQLNRDAVAQNSAAANLLIPSTTTTSSSSLSLPTMNAEDEAGDSPSSPGFKNPFNFQTQVISAGPVKSNIGQRRGHRYKHSSISSQHQIFKEPPQRPPPVLPASLPIPTVREAWKSMTKDQRVHCYWSMCHLAVATYIFFRSEGSLATTALSHLVFFDAGSAAVCVMVDVLGNFEVWRRSSIRHPFGLERAEVLAGFAMSVFLLFGGFDLVSHTLKHFLESLGSHEAHHEHGHDGPDGSIDLVSAAAMVSTLVSAYGLRNHARIAKLMRVSYLAALPSVLSNPFHFLTLSFSAVIALLPLLSISLYTWLDRLICVVIAFAMFALGMRLAVAQGLMLLMSYGGNGGNNGVSAVLREIETEPSVVAIDDAQFWQVHYGLCMANLKLSVVKGYDEMSISKLRQRIAGLIQNRLGEGYGHGGSIRWEVTLQMSTDGST</sequence>
<proteinExistence type="inferred from homology"/>
<feature type="compositionally biased region" description="Polar residues" evidence="7">
    <location>
        <begin position="1"/>
        <end position="14"/>
    </location>
</feature>
<dbReference type="PANTHER" id="PTHR45755">
    <property type="match status" value="1"/>
</dbReference>
<gene>
    <name evidence="9" type="ORF">FIE12Z_1090</name>
</gene>
<dbReference type="GO" id="GO:0005794">
    <property type="term" value="C:Golgi apparatus"/>
    <property type="evidence" value="ECO:0007669"/>
    <property type="project" value="TreeGrafter"/>
</dbReference>
<dbReference type="GO" id="GO:1904257">
    <property type="term" value="P:zinc ion import into Golgi lumen"/>
    <property type="evidence" value="ECO:0007669"/>
    <property type="project" value="TreeGrafter"/>
</dbReference>
<dbReference type="Proteomes" id="UP000265631">
    <property type="component" value="Unassembled WGS sequence"/>
</dbReference>